<name>A0A5K3FIY2_MESCO</name>
<dbReference type="WBParaSite" id="MCU_008588-RA">
    <property type="protein sequence ID" value="MCU_008588-RA"/>
    <property type="gene ID" value="MCU_008588"/>
</dbReference>
<reference evidence="1" key="1">
    <citation type="submission" date="2019-11" db="UniProtKB">
        <authorList>
            <consortium name="WormBaseParasite"/>
        </authorList>
    </citation>
    <scope>IDENTIFICATION</scope>
</reference>
<protein>
    <submittedName>
        <fullName evidence="1">Uncharacterized protein</fullName>
    </submittedName>
</protein>
<dbReference type="AlphaFoldDB" id="A0A5K3FIY2"/>
<sequence length="52" mass="6282">MRFFRVWIFYKHADQEMKRAIYLLELICSAVADVPTKEERRNILALPTQLQE</sequence>
<evidence type="ECO:0000313" key="1">
    <source>
        <dbReference type="WBParaSite" id="MCU_008588-RA"/>
    </source>
</evidence>
<accession>A0A5K3FIY2</accession>
<proteinExistence type="predicted"/>
<organism evidence="1">
    <name type="scientific">Mesocestoides corti</name>
    <name type="common">Flatworm</name>
    <dbReference type="NCBI Taxonomy" id="53468"/>
    <lineage>
        <taxon>Eukaryota</taxon>
        <taxon>Metazoa</taxon>
        <taxon>Spiralia</taxon>
        <taxon>Lophotrochozoa</taxon>
        <taxon>Platyhelminthes</taxon>
        <taxon>Cestoda</taxon>
        <taxon>Eucestoda</taxon>
        <taxon>Cyclophyllidea</taxon>
        <taxon>Mesocestoididae</taxon>
        <taxon>Mesocestoides</taxon>
    </lineage>
</organism>